<sequence length="217" mass="24715">MNKKILETLKTKYKDLGLGEHILKVFADKLAKTVKEESEIDTAVEDVESDLRIYQSLTDQNRTLQKKIQELENAKEGDDKNLTTKPEQKPEEGTKDSEMPAWAQALMESNKTLSDSLQKLQAEKIQQSNAEKLTSKLKELGVNENFYKLHIEGKTFDNDEQLNVFASQLKECQDAYNQTLSNNLLKSQANPLFGNKAVEGQIDADVQNYINQNFNEK</sequence>
<protein>
    <recommendedName>
        <fullName evidence="4">Phage minor structural protein GP20</fullName>
    </recommendedName>
</protein>
<organism evidence="2 3">
    <name type="scientific">Riemerella columbipharyngis</name>
    <dbReference type="NCBI Taxonomy" id="1071918"/>
    <lineage>
        <taxon>Bacteria</taxon>
        <taxon>Pseudomonadati</taxon>
        <taxon>Bacteroidota</taxon>
        <taxon>Flavobacteriia</taxon>
        <taxon>Flavobacteriales</taxon>
        <taxon>Weeksellaceae</taxon>
        <taxon>Riemerella</taxon>
    </lineage>
</organism>
<gene>
    <name evidence="2" type="ORF">SAMN05421544_10418</name>
</gene>
<reference evidence="2 3" key="1">
    <citation type="submission" date="2016-10" db="EMBL/GenBank/DDBJ databases">
        <authorList>
            <person name="de Groot N.N."/>
        </authorList>
    </citation>
    <scope>NUCLEOTIDE SEQUENCE [LARGE SCALE GENOMIC DNA]</scope>
    <source>
        <strain evidence="2 3">DSM 24015</strain>
    </source>
</reference>
<feature type="region of interest" description="Disordered" evidence="1">
    <location>
        <begin position="72"/>
        <end position="99"/>
    </location>
</feature>
<proteinExistence type="predicted"/>
<evidence type="ECO:0008006" key="4">
    <source>
        <dbReference type="Google" id="ProtNLM"/>
    </source>
</evidence>
<dbReference type="OrthoDB" id="665785at2"/>
<dbReference type="EMBL" id="FNAS01000004">
    <property type="protein sequence ID" value="SDE15566.1"/>
    <property type="molecule type" value="Genomic_DNA"/>
</dbReference>
<dbReference type="AlphaFoldDB" id="A0A1G7ANV0"/>
<dbReference type="Proteomes" id="UP000198517">
    <property type="component" value="Unassembled WGS sequence"/>
</dbReference>
<evidence type="ECO:0000313" key="3">
    <source>
        <dbReference type="Proteomes" id="UP000198517"/>
    </source>
</evidence>
<keyword evidence="3" id="KW-1185">Reference proteome</keyword>
<evidence type="ECO:0000313" key="2">
    <source>
        <dbReference type="EMBL" id="SDE15566.1"/>
    </source>
</evidence>
<name>A0A1G7ANV0_9FLAO</name>
<dbReference type="STRING" id="1071918.SAMN05421544_10418"/>
<evidence type="ECO:0000256" key="1">
    <source>
        <dbReference type="SAM" id="MobiDB-lite"/>
    </source>
</evidence>
<accession>A0A1G7ANV0</accession>
<feature type="compositionally biased region" description="Basic and acidic residues" evidence="1">
    <location>
        <begin position="72"/>
        <end position="98"/>
    </location>
</feature>
<dbReference type="RefSeq" id="WP_092736075.1">
    <property type="nucleotide sequence ID" value="NZ_FNAS01000004.1"/>
</dbReference>